<dbReference type="OrthoDB" id="3367at2759"/>
<evidence type="ECO:0000313" key="7">
    <source>
        <dbReference type="WBParaSite" id="ECPE_0001326101-mRNA-1"/>
    </source>
</evidence>
<dbReference type="AlphaFoldDB" id="A0A183B1Y7"/>
<evidence type="ECO:0000313" key="6">
    <source>
        <dbReference type="Proteomes" id="UP000272942"/>
    </source>
</evidence>
<keyword evidence="2" id="KW-0677">Repeat</keyword>
<evidence type="ECO:0000256" key="3">
    <source>
        <dbReference type="PROSITE-ProRule" id="PRU00221"/>
    </source>
</evidence>
<accession>A0A183B1Y7</accession>
<evidence type="ECO:0000256" key="1">
    <source>
        <dbReference type="ARBA" id="ARBA00022574"/>
    </source>
</evidence>
<reference evidence="7" key="1">
    <citation type="submission" date="2016-06" db="UniProtKB">
        <authorList>
            <consortium name="WormBaseParasite"/>
        </authorList>
    </citation>
    <scope>IDENTIFICATION</scope>
</reference>
<dbReference type="SUPFAM" id="SSF50978">
    <property type="entry name" value="WD40 repeat-like"/>
    <property type="match status" value="1"/>
</dbReference>
<dbReference type="Pfam" id="PF00400">
    <property type="entry name" value="WD40"/>
    <property type="match status" value="1"/>
</dbReference>
<keyword evidence="1 3" id="KW-0853">WD repeat</keyword>
<feature type="repeat" description="WD" evidence="3">
    <location>
        <begin position="1"/>
        <end position="35"/>
    </location>
</feature>
<dbReference type="InterPro" id="IPR036322">
    <property type="entry name" value="WD40_repeat_dom_sf"/>
</dbReference>
<dbReference type="PANTHER" id="PTHR14107:SF16">
    <property type="entry name" value="AT02583P"/>
    <property type="match status" value="1"/>
</dbReference>
<dbReference type="InterPro" id="IPR015943">
    <property type="entry name" value="WD40/YVTN_repeat-like_dom_sf"/>
</dbReference>
<evidence type="ECO:0000313" key="5">
    <source>
        <dbReference type="EMBL" id="VDP90494.1"/>
    </source>
</evidence>
<dbReference type="PANTHER" id="PTHR14107">
    <property type="entry name" value="WD REPEAT PROTEIN"/>
    <property type="match status" value="1"/>
</dbReference>
<feature type="region of interest" description="Disordered" evidence="4">
    <location>
        <begin position="268"/>
        <end position="287"/>
    </location>
</feature>
<dbReference type="Proteomes" id="UP000272942">
    <property type="component" value="Unassembled WGS sequence"/>
</dbReference>
<evidence type="ECO:0000256" key="2">
    <source>
        <dbReference type="ARBA" id="ARBA00022737"/>
    </source>
</evidence>
<dbReference type="InterPro" id="IPR051362">
    <property type="entry name" value="WD_repeat_creC_regulators"/>
</dbReference>
<sequence length="310" mass="33905">MRSYFAGLLCVDWSPDSQFVVVGGQDDLITVWSMQYRSVICRGEGHRSWVSTVRFDPYLCPPKCQLTDTRDFSPSTSANGFSSTQEQKPAYVEHNNTPINRFSLADDGCCNPMLGTYRIGSVGQDTQFCLWDLTEDVIRQGVQFVLNVAPTRPPNGVLDDSFFGTNFPSPVTVNPVHQTPESRLTTSPTSASTAKAVMASATLPSTPESVSNTGAKSGNSWFGFLTFNRKKLTPTASASTLTPKTSTSAYGSERIKANSLVHRFSTTVTHHRNAGDPGSEKRHGSDDAVSKYCSLGRLNDSSRLFEMNEQ</sequence>
<dbReference type="Gene3D" id="2.130.10.10">
    <property type="entry name" value="YVTN repeat-like/Quinoprotein amine dehydrogenase"/>
    <property type="match status" value="1"/>
</dbReference>
<dbReference type="PROSITE" id="PS50294">
    <property type="entry name" value="WD_REPEATS_REGION"/>
    <property type="match status" value="1"/>
</dbReference>
<dbReference type="WBParaSite" id="ECPE_0001326101-mRNA-1">
    <property type="protein sequence ID" value="ECPE_0001326101-mRNA-1"/>
    <property type="gene ID" value="ECPE_0001326101"/>
</dbReference>
<protein>
    <submittedName>
        <fullName evidence="7">WD_REPEATS_REGION domain-containing protein</fullName>
    </submittedName>
</protein>
<keyword evidence="6" id="KW-1185">Reference proteome</keyword>
<proteinExistence type="predicted"/>
<dbReference type="EMBL" id="UZAN01054599">
    <property type="protein sequence ID" value="VDP90494.1"/>
    <property type="molecule type" value="Genomic_DNA"/>
</dbReference>
<reference evidence="5 6" key="2">
    <citation type="submission" date="2018-11" db="EMBL/GenBank/DDBJ databases">
        <authorList>
            <consortium name="Pathogen Informatics"/>
        </authorList>
    </citation>
    <scope>NUCLEOTIDE SEQUENCE [LARGE SCALE GENOMIC DNA]</scope>
    <source>
        <strain evidence="5 6">Egypt</strain>
    </source>
</reference>
<name>A0A183B1Y7_9TREM</name>
<evidence type="ECO:0000256" key="4">
    <source>
        <dbReference type="SAM" id="MobiDB-lite"/>
    </source>
</evidence>
<dbReference type="PROSITE" id="PS50082">
    <property type="entry name" value="WD_REPEATS_2"/>
    <property type="match status" value="1"/>
</dbReference>
<organism evidence="7">
    <name type="scientific">Echinostoma caproni</name>
    <dbReference type="NCBI Taxonomy" id="27848"/>
    <lineage>
        <taxon>Eukaryota</taxon>
        <taxon>Metazoa</taxon>
        <taxon>Spiralia</taxon>
        <taxon>Lophotrochozoa</taxon>
        <taxon>Platyhelminthes</taxon>
        <taxon>Trematoda</taxon>
        <taxon>Digenea</taxon>
        <taxon>Plagiorchiida</taxon>
        <taxon>Echinostomata</taxon>
        <taxon>Echinostomatoidea</taxon>
        <taxon>Echinostomatidae</taxon>
        <taxon>Echinostoma</taxon>
    </lineage>
</organism>
<feature type="compositionally biased region" description="Basic and acidic residues" evidence="4">
    <location>
        <begin position="278"/>
        <end position="287"/>
    </location>
</feature>
<gene>
    <name evidence="5" type="ORF">ECPE_LOCUS13222</name>
</gene>
<dbReference type="InterPro" id="IPR001680">
    <property type="entry name" value="WD40_rpt"/>
</dbReference>